<proteinExistence type="predicted"/>
<geneLocation type="plasmid" evidence="1 2">
    <name>unnamed</name>
</geneLocation>
<keyword evidence="2" id="KW-1185">Reference proteome</keyword>
<accession>A0A5Q0CED2</accession>
<dbReference type="AlphaFoldDB" id="A0A5Q0CED2"/>
<dbReference type="KEGG" id="rgr:FZ934_26235"/>
<sequence>MKLAKLGDLHPQNAKTWTHLDATVTYARSDRFKERPIKVKTATTATVERLQELGLLESVDGSPGATAPQKITMAGKLWLLKHK</sequence>
<gene>
    <name evidence="1" type="ORF">FZ934_26235</name>
</gene>
<protein>
    <submittedName>
        <fullName evidence="1">Uncharacterized protein</fullName>
    </submittedName>
</protein>
<evidence type="ECO:0000313" key="1">
    <source>
        <dbReference type="EMBL" id="QFY64136.1"/>
    </source>
</evidence>
<organism evidence="1 2">
    <name type="scientific">Rhizobium grahamii</name>
    <dbReference type="NCBI Taxonomy" id="1120045"/>
    <lineage>
        <taxon>Bacteria</taxon>
        <taxon>Pseudomonadati</taxon>
        <taxon>Pseudomonadota</taxon>
        <taxon>Alphaproteobacteria</taxon>
        <taxon>Hyphomicrobiales</taxon>
        <taxon>Rhizobiaceae</taxon>
        <taxon>Rhizobium/Agrobacterium group</taxon>
        <taxon>Rhizobium</taxon>
    </lineage>
</organism>
<dbReference type="EMBL" id="CP043499">
    <property type="protein sequence ID" value="QFY64136.1"/>
    <property type="molecule type" value="Genomic_DNA"/>
</dbReference>
<dbReference type="Proteomes" id="UP000326881">
    <property type="component" value="Plasmid unnamed"/>
</dbReference>
<keyword evidence="1" id="KW-0614">Plasmid</keyword>
<evidence type="ECO:0000313" key="2">
    <source>
        <dbReference type="Proteomes" id="UP000326881"/>
    </source>
</evidence>
<reference evidence="1 2" key="1">
    <citation type="submission" date="2019-08" db="EMBL/GenBank/DDBJ databases">
        <title>Prosopis cineraria nodule microbiome.</title>
        <authorList>
            <person name="Ali R."/>
            <person name="Chaluvadi S.R."/>
            <person name="Wang X."/>
        </authorList>
    </citation>
    <scope>NUCLEOTIDE SEQUENCE [LARGE SCALE GENOMIC DNA]</scope>
    <source>
        <strain evidence="1 2">BG7</strain>
        <plasmid evidence="1 2">unnamed</plasmid>
    </source>
</reference>
<name>A0A5Q0CED2_9HYPH</name>
<dbReference type="OrthoDB" id="8279745at2"/>